<evidence type="ECO:0000256" key="3">
    <source>
        <dbReference type="ARBA" id="ARBA00022833"/>
    </source>
</evidence>
<evidence type="ECO:0000256" key="2">
    <source>
        <dbReference type="ARBA" id="ARBA00022771"/>
    </source>
</evidence>
<dbReference type="GO" id="GO:0008270">
    <property type="term" value="F:zinc ion binding"/>
    <property type="evidence" value="ECO:0007669"/>
    <property type="project" value="UniProtKB-KW"/>
</dbReference>
<sequence length="217" mass="24855">MAIISAGAQEYEIMGPDGYFPVKLREYNCGCGSWQISGIPCSHAIAAISHNCITEALRDKVPMYVHQCLTKNAYMQTYRGMIQTIRYGLKLKLVRCFHHHLRSNLADPKCKERENPVRRPKEAGHGLLCAHTVRCPDITKEHVRKQKSKQRYNFSCNVLFFIFKICDVIQFISLQQRSPSITEALSSHAVDANPTRKKKIKVIYKFIVIRNYGLAII</sequence>
<dbReference type="Proteomes" id="UP001280121">
    <property type="component" value="Unassembled WGS sequence"/>
</dbReference>
<comment type="caution">
    <text evidence="6">The sequence shown here is derived from an EMBL/GenBank/DDBJ whole genome shotgun (WGS) entry which is preliminary data.</text>
</comment>
<keyword evidence="2 4" id="KW-0863">Zinc-finger</keyword>
<evidence type="ECO:0000313" key="7">
    <source>
        <dbReference type="Proteomes" id="UP001280121"/>
    </source>
</evidence>
<dbReference type="InterPro" id="IPR007527">
    <property type="entry name" value="Znf_SWIM"/>
</dbReference>
<reference evidence="6" key="1">
    <citation type="journal article" date="2023" name="Plant J.">
        <title>Genome sequences and population genomics provide insights into the demographic history, inbreeding, and mutation load of two 'living fossil' tree species of Dipteronia.</title>
        <authorList>
            <person name="Feng Y."/>
            <person name="Comes H.P."/>
            <person name="Chen J."/>
            <person name="Zhu S."/>
            <person name="Lu R."/>
            <person name="Zhang X."/>
            <person name="Li P."/>
            <person name="Qiu J."/>
            <person name="Olsen K.M."/>
            <person name="Qiu Y."/>
        </authorList>
    </citation>
    <scope>NUCLEOTIDE SEQUENCE</scope>
    <source>
        <strain evidence="6">KIB01</strain>
    </source>
</reference>
<evidence type="ECO:0000313" key="6">
    <source>
        <dbReference type="EMBL" id="KAK2663541.1"/>
    </source>
</evidence>
<gene>
    <name evidence="6" type="ORF">Ddye_002115</name>
</gene>
<keyword evidence="1" id="KW-0479">Metal-binding</keyword>
<organism evidence="6 7">
    <name type="scientific">Dipteronia dyeriana</name>
    <dbReference type="NCBI Taxonomy" id="168575"/>
    <lineage>
        <taxon>Eukaryota</taxon>
        <taxon>Viridiplantae</taxon>
        <taxon>Streptophyta</taxon>
        <taxon>Embryophyta</taxon>
        <taxon>Tracheophyta</taxon>
        <taxon>Spermatophyta</taxon>
        <taxon>Magnoliopsida</taxon>
        <taxon>eudicotyledons</taxon>
        <taxon>Gunneridae</taxon>
        <taxon>Pentapetalae</taxon>
        <taxon>rosids</taxon>
        <taxon>malvids</taxon>
        <taxon>Sapindales</taxon>
        <taxon>Sapindaceae</taxon>
        <taxon>Hippocastanoideae</taxon>
        <taxon>Acereae</taxon>
        <taxon>Dipteronia</taxon>
    </lineage>
</organism>
<dbReference type="Pfam" id="PF04434">
    <property type="entry name" value="SWIM"/>
    <property type="match status" value="1"/>
</dbReference>
<keyword evidence="3" id="KW-0862">Zinc</keyword>
<protein>
    <recommendedName>
        <fullName evidence="5">SWIM-type domain-containing protein</fullName>
    </recommendedName>
</protein>
<dbReference type="InterPro" id="IPR006564">
    <property type="entry name" value="Znf_PMZ"/>
</dbReference>
<dbReference type="PROSITE" id="PS50966">
    <property type="entry name" value="ZF_SWIM"/>
    <property type="match status" value="1"/>
</dbReference>
<evidence type="ECO:0000256" key="4">
    <source>
        <dbReference type="PROSITE-ProRule" id="PRU00325"/>
    </source>
</evidence>
<dbReference type="EMBL" id="JANJYI010000001">
    <property type="protein sequence ID" value="KAK2663541.1"/>
    <property type="molecule type" value="Genomic_DNA"/>
</dbReference>
<proteinExistence type="predicted"/>
<dbReference type="SMART" id="SM00575">
    <property type="entry name" value="ZnF_PMZ"/>
    <property type="match status" value="1"/>
</dbReference>
<evidence type="ECO:0000259" key="5">
    <source>
        <dbReference type="PROSITE" id="PS50966"/>
    </source>
</evidence>
<evidence type="ECO:0000256" key="1">
    <source>
        <dbReference type="ARBA" id="ARBA00022723"/>
    </source>
</evidence>
<name>A0AAD9XPQ3_9ROSI</name>
<feature type="domain" description="SWIM-type" evidence="5">
    <location>
        <begin position="20"/>
        <end position="52"/>
    </location>
</feature>
<dbReference type="AlphaFoldDB" id="A0AAD9XPQ3"/>
<keyword evidence="7" id="KW-1185">Reference proteome</keyword>
<accession>A0AAD9XPQ3</accession>